<dbReference type="EMBL" id="CM056795">
    <property type="protein sequence ID" value="KAJ8720930.1"/>
    <property type="molecule type" value="Genomic_DNA"/>
</dbReference>
<protein>
    <submittedName>
        <fullName evidence="1">Uncharacterized protein</fullName>
    </submittedName>
</protein>
<evidence type="ECO:0000313" key="2">
    <source>
        <dbReference type="Proteomes" id="UP001231649"/>
    </source>
</evidence>
<keyword evidence="2" id="KW-1185">Reference proteome</keyword>
<gene>
    <name evidence="1" type="ORF">PYW08_006395</name>
</gene>
<reference evidence="1" key="1">
    <citation type="submission" date="2023-03" db="EMBL/GenBank/DDBJ databases">
        <title>Chromosome-level genomes of two armyworms, Mythimna separata and Mythimna loreyi, provide insights into the biosynthesis and reception of sex pheromones.</title>
        <authorList>
            <person name="Zhao H."/>
        </authorList>
    </citation>
    <scope>NUCLEOTIDE SEQUENCE</scope>
    <source>
        <strain evidence="1">BeijingLab</strain>
    </source>
</reference>
<name>A0ACC2QRK9_9NEOP</name>
<comment type="caution">
    <text evidence="1">The sequence shown here is derived from an EMBL/GenBank/DDBJ whole genome shotgun (WGS) entry which is preliminary data.</text>
</comment>
<organism evidence="1 2">
    <name type="scientific">Mythimna loreyi</name>
    <dbReference type="NCBI Taxonomy" id="667449"/>
    <lineage>
        <taxon>Eukaryota</taxon>
        <taxon>Metazoa</taxon>
        <taxon>Ecdysozoa</taxon>
        <taxon>Arthropoda</taxon>
        <taxon>Hexapoda</taxon>
        <taxon>Insecta</taxon>
        <taxon>Pterygota</taxon>
        <taxon>Neoptera</taxon>
        <taxon>Endopterygota</taxon>
        <taxon>Lepidoptera</taxon>
        <taxon>Glossata</taxon>
        <taxon>Ditrysia</taxon>
        <taxon>Noctuoidea</taxon>
        <taxon>Noctuidae</taxon>
        <taxon>Noctuinae</taxon>
        <taxon>Hadenini</taxon>
        <taxon>Mythimna</taxon>
    </lineage>
</organism>
<accession>A0ACC2QRK9</accession>
<dbReference type="Proteomes" id="UP001231649">
    <property type="component" value="Chromosome 19"/>
</dbReference>
<evidence type="ECO:0000313" key="1">
    <source>
        <dbReference type="EMBL" id="KAJ8720930.1"/>
    </source>
</evidence>
<sequence>MTLDNLWGYESSGGRRRRNSSSCLPDGRVSAHRARSYLVAVPSAKSEGHALRRYSQQNIRKPPSSTLRQGLPKGLPNDLSVYWHQYPYGLGIVFCKLRALISEAATYVSVLTISAFSLERYLAICHPLHLYTMAGLTRASRIILILWIISIVCASPFAVYSEISYRDYPPSLVSTYNV</sequence>
<proteinExistence type="predicted"/>